<comment type="cofactor">
    <cofactor evidence="1">
        <name>FAD</name>
        <dbReference type="ChEBI" id="CHEBI:57692"/>
    </cofactor>
</comment>
<evidence type="ECO:0000256" key="5">
    <source>
        <dbReference type="ARBA" id="ARBA00022630"/>
    </source>
</evidence>
<evidence type="ECO:0000256" key="3">
    <source>
        <dbReference type="ARBA" id="ARBA00010139"/>
    </source>
</evidence>
<dbReference type="PANTHER" id="PTHR43872:SF1">
    <property type="entry name" value="MONOOXYGENASE, PUTATIVE (AFU_ORTHOLOGUE AFUA_8G02570)-RELATED"/>
    <property type="match status" value="1"/>
</dbReference>
<accession>A0A7X0VCB4</accession>
<comment type="caution">
    <text evidence="15">The sequence shown here is derived from an EMBL/GenBank/DDBJ whole genome shotgun (WGS) entry which is preliminary data.</text>
</comment>
<evidence type="ECO:0000256" key="13">
    <source>
        <dbReference type="ARBA" id="ARBA00073152"/>
    </source>
</evidence>
<dbReference type="PANTHER" id="PTHR43872">
    <property type="entry name" value="MONOOXYGENASE, PUTATIVE (AFU_ORTHOLOGUE AFUA_8G02570)-RELATED"/>
    <property type="match status" value="1"/>
</dbReference>
<reference evidence="15 16" key="1">
    <citation type="submission" date="2020-08" db="EMBL/GenBank/DDBJ databases">
        <authorList>
            <person name="Seo M.-J."/>
        </authorList>
    </citation>
    <scope>NUCLEOTIDE SEQUENCE [LARGE SCALE GENOMIC DNA]</scope>
    <source>
        <strain evidence="15 16">KIGAM211</strain>
    </source>
</reference>
<evidence type="ECO:0000313" key="16">
    <source>
        <dbReference type="Proteomes" id="UP000523955"/>
    </source>
</evidence>
<dbReference type="GO" id="GO:0005886">
    <property type="term" value="C:plasma membrane"/>
    <property type="evidence" value="ECO:0007669"/>
    <property type="project" value="UniProtKB-SubCell"/>
</dbReference>
<dbReference type="EMBL" id="JACKXE010000001">
    <property type="protein sequence ID" value="MBB6628063.1"/>
    <property type="molecule type" value="Genomic_DNA"/>
</dbReference>
<dbReference type="GO" id="GO:0050660">
    <property type="term" value="F:flavin adenine dinucleotide binding"/>
    <property type="evidence" value="ECO:0007669"/>
    <property type="project" value="InterPro"/>
</dbReference>
<comment type="function">
    <text evidence="12">Monooxygenase able to convert a wide range of ketones to the corresponding esters or lactones via a Baeyer-Villiger oxidation reaction. Can act on long-chain aliphatic ketones (2-hexanone to 2-dodecanone) and on aromatic ketones (phenylacetone and benzylacetone). Is also able to catalyze enantioselective sulfoxidation of methyl-p-tolylsulfide. In vivo, likely functions as a BVMO, but the exact nature of the physiological substrate(s) remains to be established.</text>
</comment>
<dbReference type="FunFam" id="3.50.50.60:FF:000228">
    <property type="entry name" value="FAD-containing monooxygenase EthA"/>
    <property type="match status" value="1"/>
</dbReference>
<evidence type="ECO:0000313" key="15">
    <source>
        <dbReference type="EMBL" id="MBB6628063.1"/>
    </source>
</evidence>
<dbReference type="GO" id="GO:0004499">
    <property type="term" value="F:N,N-dimethylaniline monooxygenase activity"/>
    <property type="evidence" value="ECO:0007669"/>
    <property type="project" value="InterPro"/>
</dbReference>
<protein>
    <recommendedName>
        <fullName evidence="13">FAD-containing monooxygenase EthA</fullName>
    </recommendedName>
    <alternativeName>
        <fullName evidence="14">Prodrug activator EtaA</fullName>
    </alternativeName>
</protein>
<keyword evidence="4" id="KW-1003">Cell membrane</keyword>
<keyword evidence="7" id="KW-0521">NADP</keyword>
<name>A0A7X0VCB4_9ACTN</name>
<evidence type="ECO:0000256" key="10">
    <source>
        <dbReference type="ARBA" id="ARBA00023136"/>
    </source>
</evidence>
<comment type="catalytic activity">
    <reaction evidence="11">
        <text>ethionamide + NADPH + O2 + H(+) = ethionamide S-oxide + NADP(+) + H2O</text>
        <dbReference type="Rhea" id="RHEA:47616"/>
        <dbReference type="ChEBI" id="CHEBI:4885"/>
        <dbReference type="ChEBI" id="CHEBI:15377"/>
        <dbReference type="ChEBI" id="CHEBI:15378"/>
        <dbReference type="ChEBI" id="CHEBI:15379"/>
        <dbReference type="ChEBI" id="CHEBI:57783"/>
        <dbReference type="ChEBI" id="CHEBI:58349"/>
        <dbReference type="ChEBI" id="CHEBI:87805"/>
    </reaction>
</comment>
<evidence type="ECO:0000256" key="4">
    <source>
        <dbReference type="ARBA" id="ARBA00022475"/>
    </source>
</evidence>
<comment type="subcellular location">
    <subcellularLocation>
        <location evidence="2">Cell membrane</location>
    </subcellularLocation>
</comment>
<dbReference type="InterPro" id="IPR036188">
    <property type="entry name" value="FAD/NAD-bd_sf"/>
</dbReference>
<dbReference type="SUPFAM" id="SSF51905">
    <property type="entry name" value="FAD/NAD(P)-binding domain"/>
    <property type="match status" value="1"/>
</dbReference>
<proteinExistence type="inferred from homology"/>
<evidence type="ECO:0000256" key="12">
    <source>
        <dbReference type="ARBA" id="ARBA00059740"/>
    </source>
</evidence>
<dbReference type="Pfam" id="PF00743">
    <property type="entry name" value="FMO-like"/>
    <property type="match status" value="1"/>
</dbReference>
<dbReference type="GO" id="GO:0050661">
    <property type="term" value="F:NADP binding"/>
    <property type="evidence" value="ECO:0007669"/>
    <property type="project" value="InterPro"/>
</dbReference>
<evidence type="ECO:0000256" key="1">
    <source>
        <dbReference type="ARBA" id="ARBA00001974"/>
    </source>
</evidence>
<evidence type="ECO:0000256" key="2">
    <source>
        <dbReference type="ARBA" id="ARBA00004236"/>
    </source>
</evidence>
<evidence type="ECO:0000256" key="6">
    <source>
        <dbReference type="ARBA" id="ARBA00022827"/>
    </source>
</evidence>
<dbReference type="Proteomes" id="UP000523955">
    <property type="component" value="Unassembled WGS sequence"/>
</dbReference>
<dbReference type="Gene3D" id="3.50.50.60">
    <property type="entry name" value="FAD/NAD(P)-binding domain"/>
    <property type="match status" value="3"/>
</dbReference>
<keyword evidence="6" id="KW-0274">FAD</keyword>
<evidence type="ECO:0000256" key="8">
    <source>
        <dbReference type="ARBA" id="ARBA00023002"/>
    </source>
</evidence>
<keyword evidence="10" id="KW-0472">Membrane</keyword>
<dbReference type="Pfam" id="PF13450">
    <property type="entry name" value="NAD_binding_8"/>
    <property type="match status" value="1"/>
</dbReference>
<dbReference type="RefSeq" id="WP_185253154.1">
    <property type="nucleotide sequence ID" value="NZ_JACKXE010000001.1"/>
</dbReference>
<evidence type="ECO:0000256" key="14">
    <source>
        <dbReference type="ARBA" id="ARBA00078392"/>
    </source>
</evidence>
<evidence type="ECO:0000256" key="7">
    <source>
        <dbReference type="ARBA" id="ARBA00022857"/>
    </source>
</evidence>
<evidence type="ECO:0000256" key="11">
    <source>
        <dbReference type="ARBA" id="ARBA00051124"/>
    </source>
</evidence>
<organism evidence="15 16">
    <name type="scientific">Nocardioides luti</name>
    <dbReference type="NCBI Taxonomy" id="2761101"/>
    <lineage>
        <taxon>Bacteria</taxon>
        <taxon>Bacillati</taxon>
        <taxon>Actinomycetota</taxon>
        <taxon>Actinomycetes</taxon>
        <taxon>Propionibacteriales</taxon>
        <taxon>Nocardioidaceae</taxon>
        <taxon>Nocardioides</taxon>
    </lineage>
</organism>
<dbReference type="InterPro" id="IPR020946">
    <property type="entry name" value="Flavin_mOase-like"/>
</dbReference>
<comment type="similarity">
    <text evidence="3">Belongs to the FAD-binding monooxygenase family.</text>
</comment>
<gene>
    <name evidence="15" type="ORF">H5V45_12110</name>
</gene>
<keyword evidence="9" id="KW-0503">Monooxygenase</keyword>
<keyword evidence="16" id="KW-1185">Reference proteome</keyword>
<dbReference type="InterPro" id="IPR051820">
    <property type="entry name" value="FAD-binding_MO"/>
</dbReference>
<keyword evidence="8" id="KW-0560">Oxidoreductase</keyword>
<evidence type="ECO:0000256" key="9">
    <source>
        <dbReference type="ARBA" id="ARBA00023033"/>
    </source>
</evidence>
<dbReference type="FunFam" id="3.50.50.60:FF:000213">
    <property type="entry name" value="FAD-containing monooxygenase EthA"/>
    <property type="match status" value="1"/>
</dbReference>
<dbReference type="AlphaFoldDB" id="A0A7X0VCB4"/>
<sequence length="478" mass="53307">MTEHVDVLIVGAGLSGIGAACRIREEHPERSVAVLEGRDRSGGTWDLFRYPGVRSDSDMYTLGYQWRPWRGDKALADGPSILAYVRQVAEEYGVDALIRYDHRVVAASWDTGTARWTVDVEVGGERRQLTAGFLWGCSGYYDYDQGYAPEFPGQENFAGQVVHPQHWPEDLDYSGKKVVVIGSGATAVTLVPAMADRTEHITMLQRSPTYVLSMPGRDPLAQKLSKLPEKVAFPIVRWKSILVAMASYGLSRKRPDVLRGFIRKNTERMLPDHIDVDTHFKPTYDPWDQRLCLVPDGDLFRAFRKGTASIVTDTIETFTETGIRLTSGQELEADIIVTATGLNLKAFGGIDLTVDGEPVKVSQTMAYKALMLSGVPNFAFTIGYTNASWTLKADLVADYVCRLLRHLDENGLRYAVPVADPGMAQEPFMDFQSGYVLRALDTLPKQGDRAPWKLKQNYLTDLRTIRKTDIDDGVLEMA</sequence>
<keyword evidence="5" id="KW-0285">Flavoprotein</keyword>